<gene>
    <name evidence="2" type="ORF">PECAL_2P30530</name>
</gene>
<evidence type="ECO:0000313" key="3">
    <source>
        <dbReference type="Proteomes" id="UP000789595"/>
    </source>
</evidence>
<reference evidence="2" key="1">
    <citation type="submission" date="2021-11" db="EMBL/GenBank/DDBJ databases">
        <authorList>
            <consortium name="Genoscope - CEA"/>
            <person name="William W."/>
        </authorList>
    </citation>
    <scope>NUCLEOTIDE SEQUENCE</scope>
</reference>
<feature type="region of interest" description="Disordered" evidence="1">
    <location>
        <begin position="123"/>
        <end position="145"/>
    </location>
</feature>
<dbReference type="OrthoDB" id="199634at2759"/>
<name>A0A8J2SBX5_9STRA</name>
<protein>
    <submittedName>
        <fullName evidence="2">Uncharacterized protein</fullName>
    </submittedName>
</protein>
<dbReference type="PANTHER" id="PTHR31389">
    <property type="entry name" value="LD39211P"/>
    <property type="match status" value="1"/>
</dbReference>
<organism evidence="2 3">
    <name type="scientific">Pelagomonas calceolata</name>
    <dbReference type="NCBI Taxonomy" id="35677"/>
    <lineage>
        <taxon>Eukaryota</taxon>
        <taxon>Sar</taxon>
        <taxon>Stramenopiles</taxon>
        <taxon>Ochrophyta</taxon>
        <taxon>Pelagophyceae</taxon>
        <taxon>Pelagomonadales</taxon>
        <taxon>Pelagomonadaceae</taxon>
        <taxon>Pelagomonas</taxon>
    </lineage>
</organism>
<dbReference type="AlphaFoldDB" id="A0A8J2SBX5"/>
<dbReference type="Proteomes" id="UP000789595">
    <property type="component" value="Unassembled WGS sequence"/>
</dbReference>
<evidence type="ECO:0000256" key="1">
    <source>
        <dbReference type="SAM" id="MobiDB-lite"/>
    </source>
</evidence>
<dbReference type="PANTHER" id="PTHR31389:SF4">
    <property type="entry name" value="LD39211P"/>
    <property type="match status" value="1"/>
</dbReference>
<sequence length="145" mass="15953">GTREPKPTALPKIFSVIRALGFVSESSVRTTKRWVHPLMLKYLGAEGLDVTNCNGALVGAARFHRHYADIVEPWVRCARVEACIAPSGSNRRNHRQDQAALTVLAHQAGVACRRMHLSVHYHHDDPSDEGTLDGRPKSSRRPAGG</sequence>
<proteinExistence type="predicted"/>
<feature type="non-terminal residue" evidence="2">
    <location>
        <position position="1"/>
    </location>
</feature>
<comment type="caution">
    <text evidence="2">The sequence shown here is derived from an EMBL/GenBank/DDBJ whole genome shotgun (WGS) entry which is preliminary data.</text>
</comment>
<dbReference type="EMBL" id="CAKKNE010000002">
    <property type="protein sequence ID" value="CAH0369908.1"/>
    <property type="molecule type" value="Genomic_DNA"/>
</dbReference>
<keyword evidence="3" id="KW-1185">Reference proteome</keyword>
<evidence type="ECO:0000313" key="2">
    <source>
        <dbReference type="EMBL" id="CAH0369908.1"/>
    </source>
</evidence>
<accession>A0A8J2SBX5</accession>